<reference evidence="2" key="2">
    <citation type="submission" date="2008-08" db="EMBL/GenBank/DDBJ databases">
        <authorList>
            <consortium name="Diatom Consortium"/>
            <person name="Grigoriev I."/>
            <person name="Grimwood J."/>
            <person name="Kuo A."/>
            <person name="Otillar R.P."/>
            <person name="Salamov A."/>
            <person name="Detter J.C."/>
            <person name="Lindquist E."/>
            <person name="Shapiro H."/>
            <person name="Lucas S."/>
            <person name="Glavina del Rio T."/>
            <person name="Pitluck S."/>
            <person name="Rokhsar D."/>
            <person name="Bowler C."/>
        </authorList>
    </citation>
    <scope>GENOME REANNOTATION</scope>
    <source>
        <strain evidence="2">CCAP 1055/1</strain>
    </source>
</reference>
<sequence>MMKSSIDKKDSAAVLHHAGWDHLKPPKPDAAKFAVTGHESQVVTLQIGVGEACQGEAGTMMYLSPGMRQSVTYEGCCQRCCSGESCFVVNFTNSGSTGNHEFVALTPNFPTAKVVPVDLSSPDVGGKLVAQQGAYMASYGDVRVGISLDTNCMRCCCAGLGLVRQKLEGSGTVFLGGTGTIVQKVLADGETILVDTNCIMAFASTCKLDLKRAGGILGMVGGGEGIFNTTLTGPGLVVVQSMNETVFREALATQKIYRR</sequence>
<dbReference type="eggNOG" id="ENOG502QVFQ">
    <property type="taxonomic scope" value="Eukaryota"/>
</dbReference>
<name>B7FYB2_PHATC</name>
<dbReference type="GeneID" id="7200393"/>
<evidence type="ECO:0000313" key="1">
    <source>
        <dbReference type="EMBL" id="EEC48693.1"/>
    </source>
</evidence>
<accession>B7FYB2</accession>
<dbReference type="InterPro" id="IPR036983">
    <property type="entry name" value="AIM24_sf"/>
</dbReference>
<dbReference type="KEGG" id="pti:PHATRDRAFT_45623"/>
<dbReference type="EMBL" id="CM000610">
    <property type="protein sequence ID" value="EEC48693.1"/>
    <property type="molecule type" value="Genomic_DNA"/>
</dbReference>
<proteinExistence type="predicted"/>
<dbReference type="RefSeq" id="XP_002179707.1">
    <property type="nucleotide sequence ID" value="XM_002179671.1"/>
</dbReference>
<dbReference type="InterPro" id="IPR002838">
    <property type="entry name" value="AIM24"/>
</dbReference>
<dbReference type="Proteomes" id="UP000000759">
    <property type="component" value="Chromosome 7"/>
</dbReference>
<gene>
    <name evidence="1" type="ORF">PHATRDRAFT_45623</name>
</gene>
<organism evidence="1 2">
    <name type="scientific">Phaeodactylum tricornutum (strain CCAP 1055/1)</name>
    <dbReference type="NCBI Taxonomy" id="556484"/>
    <lineage>
        <taxon>Eukaryota</taxon>
        <taxon>Sar</taxon>
        <taxon>Stramenopiles</taxon>
        <taxon>Ochrophyta</taxon>
        <taxon>Bacillariophyta</taxon>
        <taxon>Bacillariophyceae</taxon>
        <taxon>Bacillariophycidae</taxon>
        <taxon>Naviculales</taxon>
        <taxon>Phaeodactylaceae</taxon>
        <taxon>Phaeodactylum</taxon>
    </lineage>
</organism>
<reference evidence="1 2" key="1">
    <citation type="journal article" date="2008" name="Nature">
        <title>The Phaeodactylum genome reveals the evolutionary history of diatom genomes.</title>
        <authorList>
            <person name="Bowler C."/>
            <person name="Allen A.E."/>
            <person name="Badger J.H."/>
            <person name="Grimwood J."/>
            <person name="Jabbari K."/>
            <person name="Kuo A."/>
            <person name="Maheswari U."/>
            <person name="Martens C."/>
            <person name="Maumus F."/>
            <person name="Otillar R.P."/>
            <person name="Rayko E."/>
            <person name="Salamov A."/>
            <person name="Vandepoele K."/>
            <person name="Beszteri B."/>
            <person name="Gruber A."/>
            <person name="Heijde M."/>
            <person name="Katinka M."/>
            <person name="Mock T."/>
            <person name="Valentin K."/>
            <person name="Verret F."/>
            <person name="Berges J.A."/>
            <person name="Brownlee C."/>
            <person name="Cadoret J.P."/>
            <person name="Chiovitti A."/>
            <person name="Choi C.J."/>
            <person name="Coesel S."/>
            <person name="De Martino A."/>
            <person name="Detter J.C."/>
            <person name="Durkin C."/>
            <person name="Falciatore A."/>
            <person name="Fournet J."/>
            <person name="Haruta M."/>
            <person name="Huysman M.J."/>
            <person name="Jenkins B.D."/>
            <person name="Jiroutova K."/>
            <person name="Jorgensen R.E."/>
            <person name="Joubert Y."/>
            <person name="Kaplan A."/>
            <person name="Kroger N."/>
            <person name="Kroth P.G."/>
            <person name="La Roche J."/>
            <person name="Lindquist E."/>
            <person name="Lommer M."/>
            <person name="Martin-Jezequel V."/>
            <person name="Lopez P.J."/>
            <person name="Lucas S."/>
            <person name="Mangogna M."/>
            <person name="McGinnis K."/>
            <person name="Medlin L.K."/>
            <person name="Montsant A."/>
            <person name="Oudot-Le Secq M.P."/>
            <person name="Napoli C."/>
            <person name="Obornik M."/>
            <person name="Parker M.S."/>
            <person name="Petit J.L."/>
            <person name="Porcel B.M."/>
            <person name="Poulsen N."/>
            <person name="Robison M."/>
            <person name="Rychlewski L."/>
            <person name="Rynearson T.A."/>
            <person name="Schmutz J."/>
            <person name="Shapiro H."/>
            <person name="Siaut M."/>
            <person name="Stanley M."/>
            <person name="Sussman M.R."/>
            <person name="Taylor A.R."/>
            <person name="Vardi A."/>
            <person name="von Dassow P."/>
            <person name="Vyverman W."/>
            <person name="Willis A."/>
            <person name="Wyrwicz L.S."/>
            <person name="Rokhsar D.S."/>
            <person name="Weissenbach J."/>
            <person name="Armbrust E.V."/>
            <person name="Green B.R."/>
            <person name="Van de Peer Y."/>
            <person name="Grigoriev I.V."/>
        </authorList>
    </citation>
    <scope>NUCLEOTIDE SEQUENCE [LARGE SCALE GENOMIC DNA]</scope>
    <source>
        <strain evidence="1 2">CCAP 1055/1</strain>
    </source>
</reference>
<dbReference type="OrthoDB" id="1705416at2759"/>
<evidence type="ECO:0000313" key="2">
    <source>
        <dbReference type="Proteomes" id="UP000000759"/>
    </source>
</evidence>
<dbReference type="PaxDb" id="2850-Phatr45623"/>
<dbReference type="OMA" id="RVDTGCI"/>
<dbReference type="SUPFAM" id="SSF51219">
    <property type="entry name" value="TRAP-like"/>
    <property type="match status" value="1"/>
</dbReference>
<dbReference type="Pfam" id="PF01987">
    <property type="entry name" value="AIM24"/>
    <property type="match status" value="1"/>
</dbReference>
<protein>
    <submittedName>
        <fullName evidence="1">Uncharacterized protein</fullName>
    </submittedName>
</protein>
<keyword evidence="2" id="KW-1185">Reference proteome</keyword>
<dbReference type="InterPro" id="IPR016031">
    <property type="entry name" value="Trp_RNA-bd_attenuator-like_dom"/>
</dbReference>
<dbReference type="HOGENOM" id="CLU_040551_0_1_1"/>
<dbReference type="Gene3D" id="3.60.160.10">
    <property type="entry name" value="Mitochondrial biogenesis AIM24"/>
    <property type="match status" value="1"/>
</dbReference>
<dbReference type="STRING" id="556484.B7FYB2"/>
<dbReference type="PANTHER" id="PTHR43657:SF1">
    <property type="entry name" value="ALTERED INHERITANCE OF MITOCHONDRIA PROTEIN 24, MITOCHONDRIAL"/>
    <property type="match status" value="1"/>
</dbReference>
<dbReference type="AlphaFoldDB" id="B7FYB2"/>
<dbReference type="PANTHER" id="PTHR43657">
    <property type="entry name" value="TRYPTOPHAN RNA-BINDING ATTENUATOR PROTEIN-LIKE PROTEIN"/>
    <property type="match status" value="1"/>
</dbReference>
<dbReference type="InParanoid" id="B7FYB2"/>